<dbReference type="AlphaFoldDB" id="A0AA37WNL5"/>
<keyword evidence="1" id="KW-1133">Transmembrane helix</keyword>
<evidence type="ECO:0000313" key="2">
    <source>
        <dbReference type="EMBL" id="GLS26226.1"/>
    </source>
</evidence>
<comment type="caution">
    <text evidence="2">The sequence shown here is derived from an EMBL/GenBank/DDBJ whole genome shotgun (WGS) entry which is preliminary data.</text>
</comment>
<protein>
    <submittedName>
        <fullName evidence="2">Uncharacterized protein</fullName>
    </submittedName>
</protein>
<sequence length="63" mass="7285">MIPAALKRHDSLDLVRLDLVRLDLVRLDLVRLDLVRLDLGAFLFTIFTQETINILPTIILIYP</sequence>
<evidence type="ECO:0000313" key="3">
    <source>
        <dbReference type="Proteomes" id="UP001156870"/>
    </source>
</evidence>
<dbReference type="EMBL" id="BSPD01000042">
    <property type="protein sequence ID" value="GLS26226.1"/>
    <property type="molecule type" value="Genomic_DNA"/>
</dbReference>
<keyword evidence="1" id="KW-0472">Membrane</keyword>
<name>A0AA37WNL5_9GAMM</name>
<evidence type="ECO:0000256" key="1">
    <source>
        <dbReference type="SAM" id="Phobius"/>
    </source>
</evidence>
<proteinExistence type="predicted"/>
<keyword evidence="1" id="KW-0812">Transmembrane</keyword>
<feature type="transmembrane region" description="Helical" evidence="1">
    <location>
        <begin position="39"/>
        <end position="62"/>
    </location>
</feature>
<keyword evidence="3" id="KW-1185">Reference proteome</keyword>
<dbReference type="Proteomes" id="UP001156870">
    <property type="component" value="Unassembled WGS sequence"/>
</dbReference>
<gene>
    <name evidence="2" type="ORF">GCM10007877_19410</name>
</gene>
<organism evidence="2 3">
    <name type="scientific">Marinibactrum halimedae</name>
    <dbReference type="NCBI Taxonomy" id="1444977"/>
    <lineage>
        <taxon>Bacteria</taxon>
        <taxon>Pseudomonadati</taxon>
        <taxon>Pseudomonadota</taxon>
        <taxon>Gammaproteobacteria</taxon>
        <taxon>Cellvibrionales</taxon>
        <taxon>Cellvibrionaceae</taxon>
        <taxon>Marinibactrum</taxon>
    </lineage>
</organism>
<accession>A0AA37WNL5</accession>
<reference evidence="2 3" key="1">
    <citation type="journal article" date="2014" name="Int. J. Syst. Evol. Microbiol.">
        <title>Complete genome sequence of Corynebacterium casei LMG S-19264T (=DSM 44701T), isolated from a smear-ripened cheese.</title>
        <authorList>
            <consortium name="US DOE Joint Genome Institute (JGI-PGF)"/>
            <person name="Walter F."/>
            <person name="Albersmeier A."/>
            <person name="Kalinowski J."/>
            <person name="Ruckert C."/>
        </authorList>
    </citation>
    <scope>NUCLEOTIDE SEQUENCE [LARGE SCALE GENOMIC DNA]</scope>
    <source>
        <strain evidence="2 3">NBRC 110095</strain>
    </source>
</reference>